<dbReference type="Pfam" id="PF02801">
    <property type="entry name" value="Ketoacyl-synt_C"/>
    <property type="match status" value="1"/>
</dbReference>
<dbReference type="InterPro" id="IPR013154">
    <property type="entry name" value="ADH-like_N"/>
</dbReference>
<keyword evidence="6" id="KW-0045">Antibiotic biosynthesis</keyword>
<dbReference type="SUPFAM" id="SSF50129">
    <property type="entry name" value="GroES-like"/>
    <property type="match status" value="1"/>
</dbReference>
<keyword evidence="5" id="KW-0808">Transferase</keyword>
<evidence type="ECO:0000256" key="5">
    <source>
        <dbReference type="ARBA" id="ARBA00022679"/>
    </source>
</evidence>
<feature type="domain" description="Ketosynthase family 3 (KS3)" evidence="12">
    <location>
        <begin position="34"/>
        <end position="460"/>
    </location>
</feature>
<comment type="pathway">
    <text evidence="2">Antibiotic biosynthesis.</text>
</comment>
<sequence length="2216" mass="234668">MANNEDRLRDYLKRATTDLRLARRRISEIEGARHEPIAIVGMACRYPGGVSSPEDLWKLVSEGTDAIGPFPDDRGWDEDLYDPDPEAVGRSTTARGGFLYDAARADASFFGLSPREAMATDPQQRLLLETAWEAFERAGIDPTTLRGSDTGVFAGVMYNDYASRLRPAPEEYEGYLAGGSLGSVASGRLAYVYGLEGPAVSVDTACSSSLVALHLAVQSLRQGECSLALAGGATVMATPNTFVEFSRQRGLSADGRCKAFSAAADGTGWSEGVGLLLVERLSDAVRNGHPVLAVVRGTATNQDGASGRLTAPNGPSQERVIRQALANARLTSDQVDAVEAHGTGTTLGDPIEAQALINTYGRERDAERPLWLGSLKSNIGHTQAAAGVGGVIKMVMAMRNGTLPRTLHVDRPTDHVDWSAGTVRLLTEEQPWKAADTAPLRAAVSSFGISGTNAHVVIEQATELLVERHAEQPGGEPAGRETADATAPTADTPEPSDGATALTALPWLLSAKSEQALRDQARRLHTYATEHPDTPPQDVAAALAARTRFDHRAVVDAADGREALLTALDALADGSEAAGLTTGSVLTGKTAFLFTGQGSQRPGMGRELYESHPVFAAAFDEVCDRFDAILDRPLHEVMWGQDAATLNRTQYAQAALFTLQTALHRTLEHHGLVPDTLIGHSIGEIAAAHAAGVLDLPDAVTLVAVRGRLMQAARGDGAMLAVRASEEEVREVLAGVEGDLDVAAVNGPEATVISGSRSAAEAVAQHFAALGRKTTRLTVSHAFHSPHMDEVLEEFRTAISGLTFHPPKIPVISNITGLPATDDDLRSPHYWARHIRGTVRFHPGIQHLQTNNTTRYLELGPDTTLTALAQQTLDGTEALLTPTLRKNTPEPTTLTTALARLHTTGHTPTTWQPQTPAPSVEGLPTYPFQRERFWLSPGTVATDVASAGLVASEHPLLGAVVTLADSDQLVFTGRISTRTHPWLADHTISGTTLLPGTALADLALHAAGHTDTPTLEDLTLESPLVLRADTPVTLHVTVGPAAGDGSRTISVHSRTDEAESWTRHASGTLSDTVEAPEELPWPPPGERVDLTGAYEELHAHGYTYGPAFQGLTALWRDGDDLYAEIELPEGVDAAGHTLHPALLDAALHPWAREVMGEDAESVLLPFSWQGVTLHAVEATRVRLRLTRTGEDTVRLWLTDPAGAPVATVAAVTARAGAPADLPAGADGPGAGRTPLLLVDWKPLPSAGTPAPSPEAVAVLGPDPLGLAVALGAPAHPDAAALHAAVAAGAEVPGVVLATFLDETPAADDLTAAAGLPSRVEALSGRALALTQDWLEWEWPADAPAEPRFVAVTRGAVAARPGPEIRDLAASAVWGLLRAARTEHSGRFGLLDLDDVAGERTEGLAAAVSALLAGDEHQLAVRDGGVYAPRLVRADRAPEVLVPPKDTPFWRLDVHSSGTLGNLALLPAPEAGAPLGHGEVRVRVRAAGLNFRDVLVGLGMYPGDEARIGGEAAGVVLETGPGVTSVAVGDRVMGLFPLGAIGPVAVTDHRWVTRMPRGWTFTDAAVIPVVFLTAYFGLEDLAEVRRGESLLVHAATGGVGMAALQLAHHWGLEVYGTASRPKWDVLRSLGVAEDRIASTRTLDFEEQYRAATGGRGFDVVLNSLAQEFVDASLRLLAPGGRFLEMGKTDIRDEAEVRERHAGVSYTAYDLMRVEPERVQEMLVELVRLFESGELRRLPVTAWDVSHAPEALRYLSQARHTGKAVLTLPAPPDPEGTVLITGGTGALGSLLARHLVTKHGARHLILTSRRGPDAPGATQLTTELTRLGVHIRIEACDTTNPDHLTHLLTTIPTQHPLTTVIHTAGTTHDTPLHHQTPTHLHTTLNPKAHTAWHLHTTTHNHPLTHFLLYSSLSGLTGTPGQANYAAANTFLDALAHHRHTHGQPATSLAWGLWNERSSLTEKLGDADLARMARDGILPLGTEEGLALFDAALEGRQPLAVGVGLDRAALRSRARAGSLPALFGELAGEGRTVRKAAGGASAGADGGAGVRERLAALAGPERLDLLLGLVRGHAATVLGHTDAAGVGTERPFKELGFDSLTSVELRNRLNAELGLRLPSTLVFDHPTPLALARHLLTALAPAEEDPVASALAELDRIEARLVSLGAGEGGRGRLTGRVRDLLLRLESEAGDAVEANAVELKEASDDDLFDFIDRELGVN</sequence>
<feature type="region of interest" description="N-terminal hotdog fold" evidence="9">
    <location>
        <begin position="954"/>
        <end position="1076"/>
    </location>
</feature>
<keyword evidence="4" id="KW-0597">Phosphoprotein</keyword>
<evidence type="ECO:0000259" key="13">
    <source>
        <dbReference type="PROSITE" id="PS52019"/>
    </source>
</evidence>
<dbReference type="InterPro" id="IPR014031">
    <property type="entry name" value="Ketoacyl_synth_C"/>
</dbReference>
<dbReference type="SMART" id="SM00825">
    <property type="entry name" value="PKS_KS"/>
    <property type="match status" value="1"/>
</dbReference>
<dbReference type="InterPro" id="IPR016036">
    <property type="entry name" value="Malonyl_transacylase_ACP-bd"/>
</dbReference>
<dbReference type="SUPFAM" id="SSF53901">
    <property type="entry name" value="Thiolase-like"/>
    <property type="match status" value="1"/>
</dbReference>
<dbReference type="Pfam" id="PF00550">
    <property type="entry name" value="PP-binding"/>
    <property type="match status" value="1"/>
</dbReference>
<dbReference type="InterPro" id="IPR020843">
    <property type="entry name" value="ER"/>
</dbReference>
<dbReference type="InterPro" id="IPR011032">
    <property type="entry name" value="GroES-like_sf"/>
</dbReference>
<evidence type="ECO:0000313" key="14">
    <source>
        <dbReference type="EMBL" id="QEV36665.1"/>
    </source>
</evidence>
<dbReference type="SUPFAM" id="SSF51735">
    <property type="entry name" value="NAD(P)-binding Rossmann-fold domains"/>
    <property type="match status" value="3"/>
</dbReference>
<dbReference type="InterPro" id="IPR001227">
    <property type="entry name" value="Ac_transferase_dom_sf"/>
</dbReference>
<dbReference type="InterPro" id="IPR057326">
    <property type="entry name" value="KR_dom"/>
</dbReference>
<evidence type="ECO:0000256" key="8">
    <source>
        <dbReference type="ARBA" id="ARBA00023315"/>
    </source>
</evidence>
<dbReference type="InterPro" id="IPR016035">
    <property type="entry name" value="Acyl_Trfase/lysoPLipase"/>
</dbReference>
<dbReference type="InterPro" id="IPR049551">
    <property type="entry name" value="PKS_DH_C"/>
</dbReference>
<comment type="cofactor">
    <cofactor evidence="1">
        <name>pantetheine 4'-phosphate</name>
        <dbReference type="ChEBI" id="CHEBI:47942"/>
    </cofactor>
</comment>
<dbReference type="Gene3D" id="3.40.47.10">
    <property type="match status" value="1"/>
</dbReference>
<dbReference type="InterPro" id="IPR020841">
    <property type="entry name" value="PKS_Beta-ketoAc_synthase_dom"/>
</dbReference>
<dbReference type="Pfam" id="PF21089">
    <property type="entry name" value="PKS_DH_N"/>
    <property type="match status" value="1"/>
</dbReference>
<feature type="region of interest" description="Disordered" evidence="10">
    <location>
        <begin position="1045"/>
        <end position="1083"/>
    </location>
</feature>
<feature type="active site" description="Proton acceptor; for dehydratase activity" evidence="9">
    <location>
        <position position="986"/>
    </location>
</feature>
<dbReference type="Gene3D" id="3.90.180.10">
    <property type="entry name" value="Medium-chain alcohol dehydrogenases, catalytic domain"/>
    <property type="match status" value="1"/>
</dbReference>
<dbReference type="CDD" id="cd00833">
    <property type="entry name" value="PKS"/>
    <property type="match status" value="1"/>
</dbReference>
<dbReference type="Pfam" id="PF08990">
    <property type="entry name" value="Docking"/>
    <property type="match status" value="1"/>
</dbReference>
<evidence type="ECO:0000259" key="12">
    <source>
        <dbReference type="PROSITE" id="PS52004"/>
    </source>
</evidence>
<dbReference type="SMART" id="SM00829">
    <property type="entry name" value="PKS_ER"/>
    <property type="match status" value="1"/>
</dbReference>
<dbReference type="SUPFAM" id="SSF52151">
    <property type="entry name" value="FabD/lysophospholipase-like"/>
    <property type="match status" value="1"/>
</dbReference>
<dbReference type="InterPro" id="IPR049900">
    <property type="entry name" value="PKS_mFAS_DH"/>
</dbReference>
<feature type="region of interest" description="C-terminal hotdog fold" evidence="9">
    <location>
        <begin position="1085"/>
        <end position="1222"/>
    </location>
</feature>
<dbReference type="SMART" id="SM01294">
    <property type="entry name" value="PKS_PP_betabranch"/>
    <property type="match status" value="1"/>
</dbReference>
<evidence type="ECO:0000256" key="6">
    <source>
        <dbReference type="ARBA" id="ARBA00023194"/>
    </source>
</evidence>
<dbReference type="InterPro" id="IPR032821">
    <property type="entry name" value="PKS_assoc"/>
</dbReference>
<dbReference type="Pfam" id="PF08240">
    <property type="entry name" value="ADH_N"/>
    <property type="match status" value="1"/>
</dbReference>
<dbReference type="Gene3D" id="3.40.366.10">
    <property type="entry name" value="Malonyl-Coenzyme A Acyl Carrier Protein, domain 2"/>
    <property type="match status" value="1"/>
</dbReference>
<feature type="domain" description="Carrier" evidence="11">
    <location>
        <begin position="2061"/>
        <end position="2136"/>
    </location>
</feature>
<evidence type="ECO:0000256" key="10">
    <source>
        <dbReference type="SAM" id="MobiDB-lite"/>
    </source>
</evidence>
<dbReference type="InterPro" id="IPR049552">
    <property type="entry name" value="PKS_DH_N"/>
</dbReference>
<dbReference type="PANTHER" id="PTHR43775">
    <property type="entry name" value="FATTY ACID SYNTHASE"/>
    <property type="match status" value="1"/>
</dbReference>
<dbReference type="Gene3D" id="3.40.50.720">
    <property type="entry name" value="NAD(P)-binding Rossmann-like Domain"/>
    <property type="match status" value="1"/>
</dbReference>
<protein>
    <submittedName>
        <fullName evidence="14">SDR family NAD(P)-dependent oxidoreductase</fullName>
    </submittedName>
</protein>
<dbReference type="InterPro" id="IPR015083">
    <property type="entry name" value="NorB/c/GfsB-D-like_docking"/>
</dbReference>
<dbReference type="InterPro" id="IPR016039">
    <property type="entry name" value="Thiolase-like"/>
</dbReference>
<dbReference type="Pfam" id="PF16197">
    <property type="entry name" value="KAsynt_C_assoc"/>
    <property type="match status" value="1"/>
</dbReference>
<reference evidence="14 15" key="1">
    <citation type="submission" date="2017-09" db="EMBL/GenBank/DDBJ databases">
        <authorList>
            <person name="Lee N."/>
            <person name="Cho B.-K."/>
        </authorList>
    </citation>
    <scope>NUCLEOTIDE SEQUENCE [LARGE SCALE GENOMIC DNA]</scope>
    <source>
        <strain evidence="14 15">ATCC 19740</strain>
    </source>
</reference>
<dbReference type="SMART" id="SM00823">
    <property type="entry name" value="PKS_PP"/>
    <property type="match status" value="1"/>
</dbReference>
<evidence type="ECO:0000256" key="1">
    <source>
        <dbReference type="ARBA" id="ARBA00001957"/>
    </source>
</evidence>
<dbReference type="InterPro" id="IPR042104">
    <property type="entry name" value="PKS_dehydratase_sf"/>
</dbReference>
<dbReference type="SMART" id="SM00822">
    <property type="entry name" value="PKS_KR"/>
    <property type="match status" value="1"/>
</dbReference>
<evidence type="ECO:0000313" key="15">
    <source>
        <dbReference type="Proteomes" id="UP000326029"/>
    </source>
</evidence>
<dbReference type="EMBL" id="CP023693">
    <property type="protein sequence ID" value="QEV36665.1"/>
    <property type="molecule type" value="Genomic_DNA"/>
</dbReference>
<dbReference type="Pfam" id="PF14765">
    <property type="entry name" value="PS-DH"/>
    <property type="match status" value="1"/>
</dbReference>
<dbReference type="PROSITE" id="PS52019">
    <property type="entry name" value="PKS_MFAS_DH"/>
    <property type="match status" value="1"/>
</dbReference>
<dbReference type="PROSITE" id="PS52004">
    <property type="entry name" value="KS3_2"/>
    <property type="match status" value="1"/>
</dbReference>
<dbReference type="Gene3D" id="3.40.50.11460">
    <property type="match status" value="1"/>
</dbReference>
<dbReference type="InterPro" id="IPR014043">
    <property type="entry name" value="Acyl_transferase_dom"/>
</dbReference>
<feature type="compositionally biased region" description="Basic and acidic residues" evidence="10">
    <location>
        <begin position="1053"/>
        <end position="1062"/>
    </location>
</feature>
<dbReference type="InterPro" id="IPR013968">
    <property type="entry name" value="PKS_KR"/>
</dbReference>
<evidence type="ECO:0000256" key="7">
    <source>
        <dbReference type="ARBA" id="ARBA00023268"/>
    </source>
</evidence>
<dbReference type="InterPro" id="IPR020806">
    <property type="entry name" value="PKS_PP-bd"/>
</dbReference>
<dbReference type="InterPro" id="IPR036291">
    <property type="entry name" value="NAD(P)-bd_dom_sf"/>
</dbReference>
<dbReference type="Pfam" id="PF00109">
    <property type="entry name" value="ketoacyl-synt"/>
    <property type="match status" value="1"/>
</dbReference>
<dbReference type="InterPro" id="IPR018201">
    <property type="entry name" value="Ketoacyl_synth_AS"/>
</dbReference>
<organism evidence="14 15">
    <name type="scientific">Streptomyces cinereoruber</name>
    <dbReference type="NCBI Taxonomy" id="67260"/>
    <lineage>
        <taxon>Bacteria</taxon>
        <taxon>Bacillati</taxon>
        <taxon>Actinomycetota</taxon>
        <taxon>Actinomycetes</taxon>
        <taxon>Kitasatosporales</taxon>
        <taxon>Streptomycetaceae</taxon>
        <taxon>Streptomyces</taxon>
    </lineage>
</organism>
<dbReference type="InterPro" id="IPR014030">
    <property type="entry name" value="Ketoacyl_synth_N"/>
</dbReference>
<dbReference type="PANTHER" id="PTHR43775:SF51">
    <property type="entry name" value="INACTIVE PHENOLPHTHIOCEROL SYNTHESIS POLYKETIDE SYNTHASE TYPE I PKS1-RELATED"/>
    <property type="match status" value="1"/>
</dbReference>
<dbReference type="SMART" id="SM00826">
    <property type="entry name" value="PKS_DH"/>
    <property type="match status" value="1"/>
</dbReference>
<dbReference type="Pfam" id="PF13602">
    <property type="entry name" value="ADH_zinc_N_2"/>
    <property type="match status" value="1"/>
</dbReference>
<dbReference type="Gene3D" id="1.10.1200.10">
    <property type="entry name" value="ACP-like"/>
    <property type="match status" value="1"/>
</dbReference>
<dbReference type="Pfam" id="PF22953">
    <property type="entry name" value="SpnB_Rossmann"/>
    <property type="match status" value="1"/>
</dbReference>
<dbReference type="Pfam" id="PF00698">
    <property type="entry name" value="Acyl_transf_1"/>
    <property type="match status" value="1"/>
</dbReference>
<gene>
    <name evidence="14" type="ORF">CP977_05540</name>
</gene>
<evidence type="ECO:0000256" key="4">
    <source>
        <dbReference type="ARBA" id="ARBA00022553"/>
    </source>
</evidence>
<dbReference type="InterPro" id="IPR036736">
    <property type="entry name" value="ACP-like_sf"/>
</dbReference>
<dbReference type="Pfam" id="PF08659">
    <property type="entry name" value="KR"/>
    <property type="match status" value="1"/>
</dbReference>
<keyword evidence="3" id="KW-0596">Phosphopantetheine</keyword>
<dbReference type="CDD" id="cd08956">
    <property type="entry name" value="KR_3_FAS_SDR_x"/>
    <property type="match status" value="1"/>
</dbReference>
<keyword evidence="15" id="KW-1185">Reference proteome</keyword>
<name>A0ABX6BPP5_9ACTN</name>
<feature type="region of interest" description="Disordered" evidence="10">
    <location>
        <begin position="471"/>
        <end position="498"/>
    </location>
</feature>
<feature type="active site" description="Proton donor; for dehydratase activity" evidence="9">
    <location>
        <position position="1144"/>
    </location>
</feature>
<dbReference type="CDD" id="cd05195">
    <property type="entry name" value="enoyl_red"/>
    <property type="match status" value="1"/>
</dbReference>
<accession>A0ABX6BPP5</accession>
<proteinExistence type="predicted"/>
<dbReference type="Proteomes" id="UP000326029">
    <property type="component" value="Chromosome"/>
</dbReference>
<evidence type="ECO:0000259" key="11">
    <source>
        <dbReference type="PROSITE" id="PS50075"/>
    </source>
</evidence>
<dbReference type="PROSITE" id="PS00012">
    <property type="entry name" value="PHOSPHOPANTETHEINE"/>
    <property type="match status" value="1"/>
</dbReference>
<dbReference type="PROSITE" id="PS50075">
    <property type="entry name" value="CARRIER"/>
    <property type="match status" value="1"/>
</dbReference>
<keyword evidence="7" id="KW-0511">Multifunctional enzyme</keyword>
<dbReference type="Gene3D" id="3.10.129.110">
    <property type="entry name" value="Polyketide synthase dehydratase"/>
    <property type="match status" value="1"/>
</dbReference>
<dbReference type="SUPFAM" id="SSF47336">
    <property type="entry name" value="ACP-like"/>
    <property type="match status" value="1"/>
</dbReference>
<evidence type="ECO:0000256" key="9">
    <source>
        <dbReference type="PROSITE-ProRule" id="PRU01363"/>
    </source>
</evidence>
<dbReference type="InterPro" id="IPR055123">
    <property type="entry name" value="SpnB-like_Rossmann"/>
</dbReference>
<dbReference type="InterPro" id="IPR006162">
    <property type="entry name" value="Ppantetheine_attach_site"/>
</dbReference>
<feature type="compositionally biased region" description="Low complexity" evidence="10">
    <location>
        <begin position="484"/>
        <end position="495"/>
    </location>
</feature>
<dbReference type="SMART" id="SM00827">
    <property type="entry name" value="PKS_AT"/>
    <property type="match status" value="1"/>
</dbReference>
<evidence type="ECO:0000256" key="2">
    <source>
        <dbReference type="ARBA" id="ARBA00004792"/>
    </source>
</evidence>
<dbReference type="PROSITE" id="PS00606">
    <property type="entry name" value="KS3_1"/>
    <property type="match status" value="1"/>
</dbReference>
<feature type="domain" description="PKS/mFAS DH" evidence="13">
    <location>
        <begin position="954"/>
        <end position="1222"/>
    </location>
</feature>
<dbReference type="SUPFAM" id="SSF55048">
    <property type="entry name" value="Probable ACP-binding domain of malonyl-CoA ACP transacylase"/>
    <property type="match status" value="1"/>
</dbReference>
<keyword evidence="8" id="KW-0012">Acyltransferase</keyword>
<evidence type="ECO:0000256" key="3">
    <source>
        <dbReference type="ARBA" id="ARBA00022450"/>
    </source>
</evidence>
<dbReference type="Gene3D" id="3.30.70.3290">
    <property type="match status" value="1"/>
</dbReference>
<dbReference type="InterPro" id="IPR020807">
    <property type="entry name" value="PKS_DH"/>
</dbReference>
<dbReference type="InterPro" id="IPR050091">
    <property type="entry name" value="PKS_NRPS_Biosynth_Enz"/>
</dbReference>
<dbReference type="InterPro" id="IPR009081">
    <property type="entry name" value="PP-bd_ACP"/>
</dbReference>